<reference evidence="7" key="1">
    <citation type="submission" date="2016-10" db="EMBL/GenBank/DDBJ databases">
        <authorList>
            <person name="Varghese N."/>
            <person name="Submissions S."/>
        </authorList>
    </citation>
    <scope>NUCLEOTIDE SEQUENCE [LARGE SCALE GENOMIC DNA]</scope>
    <source>
        <strain evidence="7">DSM 18579</strain>
    </source>
</reference>
<dbReference type="RefSeq" id="WP_218139529.1">
    <property type="nucleotide sequence ID" value="NZ_FOHV01000024.1"/>
</dbReference>
<dbReference type="InterPro" id="IPR005119">
    <property type="entry name" value="LysR_subst-bd"/>
</dbReference>
<dbReference type="PROSITE" id="PS50931">
    <property type="entry name" value="HTH_LYSR"/>
    <property type="match status" value="1"/>
</dbReference>
<feature type="domain" description="HTH lysR-type" evidence="5">
    <location>
        <begin position="1"/>
        <end position="62"/>
    </location>
</feature>
<evidence type="ECO:0000256" key="3">
    <source>
        <dbReference type="ARBA" id="ARBA00023125"/>
    </source>
</evidence>
<sequence length="313" mass="35319">MKIEAKTDELIILVAVYDAGSFSAAARQLTYPIAKITRAIANLELAYQLTLFTRTTRRIVPTEECHRFVERVRQILLNLEASEQELMQVHVKPRGWLRVDAVSSFVLHQLVPLVSQFKLAYPDISIELMTNDNIIDLIEKKTDVAIRVGLLTDSNLYATSLGKSQMHIVASPYYFRDKKIPDTLSELLSHDMIGFTRQSKLNRWPLSKAYLSLHPEHCHHSQLAGEYLQITPCLTASSGEAVLQLCLAGHGIALLSNFTVKAYLDSGQLIKIMPDLISSNHPRNEVNAVYYKNRALSKRISVFIDFLQANLSL</sequence>
<dbReference type="InterPro" id="IPR058163">
    <property type="entry name" value="LysR-type_TF_proteobact-type"/>
</dbReference>
<dbReference type="GO" id="GO:0006351">
    <property type="term" value="P:DNA-templated transcription"/>
    <property type="evidence" value="ECO:0007669"/>
    <property type="project" value="TreeGrafter"/>
</dbReference>
<name>A0A1I0EC37_9GAMM</name>
<keyword evidence="7" id="KW-1185">Reference proteome</keyword>
<dbReference type="Proteomes" id="UP000242642">
    <property type="component" value="Unassembled WGS sequence"/>
</dbReference>
<dbReference type="GO" id="GO:0003700">
    <property type="term" value="F:DNA-binding transcription factor activity"/>
    <property type="evidence" value="ECO:0007669"/>
    <property type="project" value="InterPro"/>
</dbReference>
<dbReference type="Pfam" id="PF03466">
    <property type="entry name" value="LysR_substrate"/>
    <property type="match status" value="1"/>
</dbReference>
<evidence type="ECO:0000256" key="4">
    <source>
        <dbReference type="ARBA" id="ARBA00023163"/>
    </source>
</evidence>
<dbReference type="Gene3D" id="3.40.190.290">
    <property type="match status" value="1"/>
</dbReference>
<dbReference type="InterPro" id="IPR036390">
    <property type="entry name" value="WH_DNA-bd_sf"/>
</dbReference>
<keyword evidence="4" id="KW-0804">Transcription</keyword>
<proteinExistence type="inferred from homology"/>
<evidence type="ECO:0000256" key="2">
    <source>
        <dbReference type="ARBA" id="ARBA00023015"/>
    </source>
</evidence>
<dbReference type="SUPFAM" id="SSF53850">
    <property type="entry name" value="Periplasmic binding protein-like II"/>
    <property type="match status" value="1"/>
</dbReference>
<evidence type="ECO:0000256" key="1">
    <source>
        <dbReference type="ARBA" id="ARBA00009437"/>
    </source>
</evidence>
<dbReference type="InterPro" id="IPR000847">
    <property type="entry name" value="LysR_HTH_N"/>
</dbReference>
<comment type="similarity">
    <text evidence="1">Belongs to the LysR transcriptional regulatory family.</text>
</comment>
<evidence type="ECO:0000259" key="5">
    <source>
        <dbReference type="PROSITE" id="PS50931"/>
    </source>
</evidence>
<dbReference type="Gene3D" id="1.10.10.10">
    <property type="entry name" value="Winged helix-like DNA-binding domain superfamily/Winged helix DNA-binding domain"/>
    <property type="match status" value="1"/>
</dbReference>
<dbReference type="GO" id="GO:0043565">
    <property type="term" value="F:sequence-specific DNA binding"/>
    <property type="evidence" value="ECO:0007669"/>
    <property type="project" value="TreeGrafter"/>
</dbReference>
<dbReference type="PANTHER" id="PTHR30537:SF20">
    <property type="entry name" value="TRANSCRIPTIONAL REGULATORY PROTEIN"/>
    <property type="match status" value="1"/>
</dbReference>
<keyword evidence="2" id="KW-0805">Transcription regulation</keyword>
<dbReference type="AlphaFoldDB" id="A0A1I0EC37"/>
<protein>
    <submittedName>
        <fullName evidence="6">DNA-binding transcriptional regulator, LysR family</fullName>
    </submittedName>
</protein>
<organism evidence="6 7">
    <name type="scientific">Thorsellia anophelis DSM 18579</name>
    <dbReference type="NCBI Taxonomy" id="1123402"/>
    <lineage>
        <taxon>Bacteria</taxon>
        <taxon>Pseudomonadati</taxon>
        <taxon>Pseudomonadota</taxon>
        <taxon>Gammaproteobacteria</taxon>
        <taxon>Enterobacterales</taxon>
        <taxon>Thorselliaceae</taxon>
        <taxon>Thorsellia</taxon>
    </lineage>
</organism>
<dbReference type="Pfam" id="PF00126">
    <property type="entry name" value="HTH_1"/>
    <property type="match status" value="1"/>
</dbReference>
<dbReference type="EMBL" id="FOHV01000024">
    <property type="protein sequence ID" value="SET42013.1"/>
    <property type="molecule type" value="Genomic_DNA"/>
</dbReference>
<gene>
    <name evidence="6" type="ORF">SAMN02583745_02309</name>
</gene>
<keyword evidence="3 6" id="KW-0238">DNA-binding</keyword>
<dbReference type="SUPFAM" id="SSF46785">
    <property type="entry name" value="Winged helix' DNA-binding domain"/>
    <property type="match status" value="1"/>
</dbReference>
<evidence type="ECO:0000313" key="6">
    <source>
        <dbReference type="EMBL" id="SET42013.1"/>
    </source>
</evidence>
<dbReference type="PANTHER" id="PTHR30537">
    <property type="entry name" value="HTH-TYPE TRANSCRIPTIONAL REGULATOR"/>
    <property type="match status" value="1"/>
</dbReference>
<evidence type="ECO:0000313" key="7">
    <source>
        <dbReference type="Proteomes" id="UP000242642"/>
    </source>
</evidence>
<accession>A0A1I0EC37</accession>
<dbReference type="InterPro" id="IPR036388">
    <property type="entry name" value="WH-like_DNA-bd_sf"/>
</dbReference>
<dbReference type="STRING" id="1123402.SAMN02583745_02309"/>